<protein>
    <submittedName>
        <fullName evidence="2">DUF1883 domain-containing protein</fullName>
    </submittedName>
</protein>
<organism evidence="2 3">
    <name type="scientific">Rhizobium setariae</name>
    <dbReference type="NCBI Taxonomy" id="2801340"/>
    <lineage>
        <taxon>Bacteria</taxon>
        <taxon>Pseudomonadati</taxon>
        <taxon>Pseudomonadota</taxon>
        <taxon>Alphaproteobacteria</taxon>
        <taxon>Hyphomicrobiales</taxon>
        <taxon>Rhizobiaceae</taxon>
        <taxon>Rhizobium/Agrobacterium group</taxon>
        <taxon>Rhizobium</taxon>
    </lineage>
</organism>
<dbReference type="Pfam" id="PF08980">
    <property type="entry name" value="DUF1883"/>
    <property type="match status" value="1"/>
</dbReference>
<sequence length="93" mass="10392">MADFIHSHQNLAKGDIVVVQCSHQCNILLLDDANFALYRKRQKHTYFGGHYTHFPAKLAVPATGHWNVVIDLAGRQAAIQHAISYIRNTPAKG</sequence>
<evidence type="ECO:0000259" key="1">
    <source>
        <dbReference type="Pfam" id="PF08980"/>
    </source>
</evidence>
<reference evidence="2" key="1">
    <citation type="submission" date="2021-01" db="EMBL/GenBank/DDBJ databases">
        <title>Rhizobium sp. strain KVB221 16S ribosomal RNA gene Genome sequencing and assembly.</title>
        <authorList>
            <person name="Kang M."/>
        </authorList>
    </citation>
    <scope>NUCLEOTIDE SEQUENCE</scope>
    <source>
        <strain evidence="2">KVB221</strain>
    </source>
</reference>
<evidence type="ECO:0000313" key="3">
    <source>
        <dbReference type="Proteomes" id="UP000633219"/>
    </source>
</evidence>
<gene>
    <name evidence="2" type="ORF">JJB09_03395</name>
</gene>
<evidence type="ECO:0000313" key="2">
    <source>
        <dbReference type="EMBL" id="MBL0371063.1"/>
    </source>
</evidence>
<dbReference type="RefSeq" id="WP_201653120.1">
    <property type="nucleotide sequence ID" value="NZ_JAEQNC010000002.1"/>
</dbReference>
<dbReference type="InterPro" id="IPR015073">
    <property type="entry name" value="DUF1883"/>
</dbReference>
<feature type="domain" description="DUF1883" evidence="1">
    <location>
        <begin position="4"/>
        <end position="86"/>
    </location>
</feature>
<dbReference type="SUPFAM" id="SSF141099">
    <property type="entry name" value="Atu1913-like"/>
    <property type="match status" value="1"/>
</dbReference>
<comment type="caution">
    <text evidence="2">The sequence shown here is derived from an EMBL/GenBank/DDBJ whole genome shotgun (WGS) entry which is preliminary data.</text>
</comment>
<dbReference type="InterPro" id="IPR036488">
    <property type="entry name" value="DUF1883-like_sf"/>
</dbReference>
<proteinExistence type="predicted"/>
<accession>A0A937CND5</accession>
<keyword evidence="3" id="KW-1185">Reference proteome</keyword>
<dbReference type="Proteomes" id="UP000633219">
    <property type="component" value="Unassembled WGS sequence"/>
</dbReference>
<dbReference type="EMBL" id="JAEQNC010000002">
    <property type="protein sequence ID" value="MBL0371063.1"/>
    <property type="molecule type" value="Genomic_DNA"/>
</dbReference>
<name>A0A937CND5_9HYPH</name>
<dbReference type="AlphaFoldDB" id="A0A937CND5"/>
<dbReference type="Gene3D" id="4.10.1210.10">
    <property type="entry name" value="Atu1913-like"/>
    <property type="match status" value="1"/>
</dbReference>